<dbReference type="SUPFAM" id="SSF55874">
    <property type="entry name" value="ATPase domain of HSP90 chaperone/DNA topoisomerase II/histidine kinase"/>
    <property type="match status" value="1"/>
</dbReference>
<dbReference type="Gene3D" id="1.20.5.1930">
    <property type="match status" value="1"/>
</dbReference>
<dbReference type="InterPro" id="IPR011712">
    <property type="entry name" value="Sig_transdc_His_kin_sub3_dim/P"/>
</dbReference>
<keyword evidence="4 8" id="KW-0418">Kinase</keyword>
<dbReference type="CDD" id="cd16917">
    <property type="entry name" value="HATPase_UhpB-NarQ-NarX-like"/>
    <property type="match status" value="1"/>
</dbReference>
<feature type="transmembrane region" description="Helical" evidence="6">
    <location>
        <begin position="135"/>
        <end position="154"/>
    </location>
</feature>
<dbReference type="RefSeq" id="WP_008841947.1">
    <property type="nucleotide sequence ID" value="NZ_CP050079.1"/>
</dbReference>
<feature type="transmembrane region" description="Helical" evidence="6">
    <location>
        <begin position="15"/>
        <end position="32"/>
    </location>
</feature>
<evidence type="ECO:0000256" key="1">
    <source>
        <dbReference type="ARBA" id="ARBA00000085"/>
    </source>
</evidence>
<dbReference type="GeneID" id="57366739"/>
<proteinExistence type="predicted"/>
<dbReference type="AlphaFoldDB" id="A0AAW8YE05"/>
<keyword evidence="6" id="KW-0812">Transmembrane</keyword>
<gene>
    <name evidence="8" type="ORF">R0G89_03810</name>
</gene>
<name>A0AAW8YE05_PEDAC</name>
<keyword evidence="6" id="KW-1133">Transmembrane helix</keyword>
<dbReference type="GO" id="GO:0000155">
    <property type="term" value="F:phosphorelay sensor kinase activity"/>
    <property type="evidence" value="ECO:0007669"/>
    <property type="project" value="InterPro"/>
</dbReference>
<dbReference type="EMBL" id="JAWJAV010000002">
    <property type="protein sequence ID" value="MDV2620855.1"/>
    <property type="molecule type" value="Genomic_DNA"/>
</dbReference>
<feature type="transmembrane region" description="Helical" evidence="6">
    <location>
        <begin position="106"/>
        <end position="123"/>
    </location>
</feature>
<evidence type="ECO:0000256" key="5">
    <source>
        <dbReference type="ARBA" id="ARBA00023012"/>
    </source>
</evidence>
<dbReference type="PANTHER" id="PTHR24421:SF63">
    <property type="entry name" value="SENSOR HISTIDINE KINASE DESK"/>
    <property type="match status" value="1"/>
</dbReference>
<dbReference type="GO" id="GO:0016020">
    <property type="term" value="C:membrane"/>
    <property type="evidence" value="ECO:0007669"/>
    <property type="project" value="InterPro"/>
</dbReference>
<sequence length="366" mass="42485">MRSFKETLKKIKWETYIWLMYLPFSAAFYLPARSWTDYFWLMMMGAFLIVYILVTEVPRWRRVTIPLELLITGSFAVLSFNFYMIIFTAWQVAFILSTMPRRHFDWFLISYYVFLGLGIIRSLQTNPIAGVEYTINALGLIFPVLSPIMSYGFARSVQIRKQMSQNNRRLENLIRRGERDRIARDLHDTLGQSFSMITVKTELAQKLLEKAPERVPDELRDIAKTSRANLQLVRQIVADLHQQTLSEVLLEQGKNLAQARIFMFTEHEEAASKWPTEVQNCLAAVIVEAITNVIRHSRASQVWIKFNQVGENYHLEVQDNGHAKRLTRENANGITGMLQRVREQNGEFQISSNSIGTLVQVQLSKE</sequence>
<keyword evidence="5" id="KW-0902">Two-component regulatory system</keyword>
<feature type="transmembrane region" description="Helical" evidence="6">
    <location>
        <begin position="38"/>
        <end position="57"/>
    </location>
</feature>
<dbReference type="Pfam" id="PF07730">
    <property type="entry name" value="HisKA_3"/>
    <property type="match status" value="1"/>
</dbReference>
<protein>
    <recommendedName>
        <fullName evidence="2">histidine kinase</fullName>
        <ecNumber evidence="2">2.7.13.3</ecNumber>
    </recommendedName>
</protein>
<accession>A0AAW8YE05</accession>
<dbReference type="PANTHER" id="PTHR24421">
    <property type="entry name" value="NITRATE/NITRITE SENSOR PROTEIN NARX-RELATED"/>
    <property type="match status" value="1"/>
</dbReference>
<keyword evidence="6" id="KW-0472">Membrane</keyword>
<dbReference type="InterPro" id="IPR050482">
    <property type="entry name" value="Sensor_HK_TwoCompSys"/>
</dbReference>
<evidence type="ECO:0000256" key="6">
    <source>
        <dbReference type="SAM" id="Phobius"/>
    </source>
</evidence>
<comment type="catalytic activity">
    <reaction evidence="1">
        <text>ATP + protein L-histidine = ADP + protein N-phospho-L-histidine.</text>
        <dbReference type="EC" id="2.7.13.3"/>
    </reaction>
</comment>
<feature type="transmembrane region" description="Helical" evidence="6">
    <location>
        <begin position="69"/>
        <end position="94"/>
    </location>
</feature>
<evidence type="ECO:0000313" key="8">
    <source>
        <dbReference type="EMBL" id="MDV2620855.1"/>
    </source>
</evidence>
<dbReference type="GO" id="GO:0046983">
    <property type="term" value="F:protein dimerization activity"/>
    <property type="evidence" value="ECO:0007669"/>
    <property type="project" value="InterPro"/>
</dbReference>
<dbReference type="Proteomes" id="UP001280897">
    <property type="component" value="Unassembled WGS sequence"/>
</dbReference>
<dbReference type="InterPro" id="IPR036890">
    <property type="entry name" value="HATPase_C_sf"/>
</dbReference>
<comment type="caution">
    <text evidence="8">The sequence shown here is derived from an EMBL/GenBank/DDBJ whole genome shotgun (WGS) entry which is preliminary data.</text>
</comment>
<organism evidence="8 9">
    <name type="scientific">Pediococcus acidilactici</name>
    <dbReference type="NCBI Taxonomy" id="1254"/>
    <lineage>
        <taxon>Bacteria</taxon>
        <taxon>Bacillati</taxon>
        <taxon>Bacillota</taxon>
        <taxon>Bacilli</taxon>
        <taxon>Lactobacillales</taxon>
        <taxon>Lactobacillaceae</taxon>
        <taxon>Pediococcus</taxon>
        <taxon>Pediococcus acidilactici group</taxon>
    </lineage>
</organism>
<evidence type="ECO:0000256" key="4">
    <source>
        <dbReference type="ARBA" id="ARBA00022777"/>
    </source>
</evidence>
<dbReference type="EC" id="2.7.13.3" evidence="2"/>
<reference evidence="8" key="1">
    <citation type="journal article" date="2023" name="PeerJ">
        <title>Selection and evaluation of lactic acid bacteria from chicken feces in Thailand as potential probiotics.</title>
        <authorList>
            <person name="Khurajog B."/>
            <person name="Disastra Y."/>
            <person name="Lawwyne L.D."/>
            <person name="Sirichokchatchawan W."/>
            <person name="Niyomtham W."/>
            <person name="Yindee J."/>
            <person name="Hampson D.J."/>
            <person name="Prapasarakul N."/>
        </authorList>
    </citation>
    <scope>NUCLEOTIDE SEQUENCE</scope>
    <source>
        <strain evidence="8">BF9</strain>
    </source>
</reference>
<evidence type="ECO:0000259" key="7">
    <source>
        <dbReference type="Pfam" id="PF07730"/>
    </source>
</evidence>
<feature type="domain" description="Signal transduction histidine kinase subgroup 3 dimerisation and phosphoacceptor" evidence="7">
    <location>
        <begin position="178"/>
        <end position="244"/>
    </location>
</feature>
<evidence type="ECO:0000313" key="9">
    <source>
        <dbReference type="Proteomes" id="UP001280897"/>
    </source>
</evidence>
<reference evidence="8" key="2">
    <citation type="submission" date="2023-10" db="EMBL/GenBank/DDBJ databases">
        <authorList>
            <person name="Khurajog B."/>
        </authorList>
    </citation>
    <scope>NUCLEOTIDE SEQUENCE</scope>
    <source>
        <strain evidence="8">BF9</strain>
    </source>
</reference>
<keyword evidence="3" id="KW-0808">Transferase</keyword>
<evidence type="ECO:0000256" key="2">
    <source>
        <dbReference type="ARBA" id="ARBA00012438"/>
    </source>
</evidence>
<evidence type="ECO:0000256" key="3">
    <source>
        <dbReference type="ARBA" id="ARBA00022679"/>
    </source>
</evidence>
<dbReference type="Gene3D" id="3.30.565.10">
    <property type="entry name" value="Histidine kinase-like ATPase, C-terminal domain"/>
    <property type="match status" value="1"/>
</dbReference>